<name>A0ABW2ZF93_9SPHI</name>
<dbReference type="InterPro" id="IPR019533">
    <property type="entry name" value="Peptidase_S26"/>
</dbReference>
<feature type="transmembrane region" description="Helical" evidence="3">
    <location>
        <begin position="7"/>
        <end position="31"/>
    </location>
</feature>
<feature type="domain" description="Peptidase S26" evidence="4">
    <location>
        <begin position="12"/>
        <end position="218"/>
    </location>
</feature>
<proteinExistence type="inferred from homology"/>
<evidence type="ECO:0000256" key="2">
    <source>
        <dbReference type="ARBA" id="ARBA00019232"/>
    </source>
</evidence>
<dbReference type="Gene3D" id="2.10.109.10">
    <property type="entry name" value="Umud Fragment, subunit A"/>
    <property type="match status" value="1"/>
</dbReference>
<keyword evidence="3" id="KW-1133">Transmembrane helix</keyword>
<evidence type="ECO:0000313" key="6">
    <source>
        <dbReference type="Proteomes" id="UP001597073"/>
    </source>
</evidence>
<dbReference type="CDD" id="cd06530">
    <property type="entry name" value="S26_SPase_I"/>
    <property type="match status" value="1"/>
</dbReference>
<comment type="catalytic activity">
    <reaction evidence="3">
        <text>Cleavage of hydrophobic, N-terminal signal or leader sequences from secreted and periplasmic proteins.</text>
        <dbReference type="EC" id="3.4.21.89"/>
    </reaction>
</comment>
<dbReference type="EC" id="3.4.21.89" evidence="3"/>
<protein>
    <recommendedName>
        <fullName evidence="2 3">Signal peptidase I</fullName>
        <ecNumber evidence="3">3.4.21.89</ecNumber>
    </recommendedName>
</protein>
<keyword evidence="3" id="KW-0812">Transmembrane</keyword>
<dbReference type="SUPFAM" id="SSF51306">
    <property type="entry name" value="LexA/Signal peptidase"/>
    <property type="match status" value="1"/>
</dbReference>
<dbReference type="EMBL" id="JBHTIA010000003">
    <property type="protein sequence ID" value="MFD0764814.1"/>
    <property type="molecule type" value="Genomic_DNA"/>
</dbReference>
<dbReference type="RefSeq" id="WP_377140862.1">
    <property type="nucleotide sequence ID" value="NZ_JBHTIA010000003.1"/>
</dbReference>
<dbReference type="GO" id="GO:0009003">
    <property type="term" value="F:signal peptidase activity"/>
    <property type="evidence" value="ECO:0007669"/>
    <property type="project" value="UniProtKB-EC"/>
</dbReference>
<keyword evidence="3" id="KW-0472">Membrane</keyword>
<dbReference type="InterPro" id="IPR036286">
    <property type="entry name" value="LexA/Signal_pep-like_sf"/>
</dbReference>
<evidence type="ECO:0000256" key="3">
    <source>
        <dbReference type="RuleBase" id="RU362042"/>
    </source>
</evidence>
<accession>A0ABW2ZF93</accession>
<comment type="subcellular location">
    <subcellularLocation>
        <location evidence="3">Membrane</location>
        <topology evidence="3">Single-pass type II membrane protein</topology>
    </subcellularLocation>
</comment>
<sequence>MKTAWSIIGVILFSFICLWYILKATYIFAIFNVPTDANKPALMPGDKIYVSRFVKPGINKLLLLEKRGVPLSVFRCIGAPNDIIEIKMGLLYRNGKQINEPLIWNEYLIDKPTLKSIMGYVANKGYDLHTVNDSIVRIAISKNDLKDLKLGLRQYVASKDSVNEMILKTYPGTTYNEDNFGPVKIPANSYFVLGDDRHNAADSRYIGFIKASEIKATVINK</sequence>
<dbReference type="PANTHER" id="PTHR43390:SF1">
    <property type="entry name" value="CHLOROPLAST PROCESSING PEPTIDASE"/>
    <property type="match status" value="1"/>
</dbReference>
<keyword evidence="6" id="KW-1185">Reference proteome</keyword>
<dbReference type="NCBIfam" id="TIGR02227">
    <property type="entry name" value="sigpep_I_bact"/>
    <property type="match status" value="1"/>
</dbReference>
<dbReference type="PANTHER" id="PTHR43390">
    <property type="entry name" value="SIGNAL PEPTIDASE I"/>
    <property type="match status" value="1"/>
</dbReference>
<keyword evidence="3" id="KW-0645">Protease</keyword>
<keyword evidence="3 5" id="KW-0378">Hydrolase</keyword>
<dbReference type="InterPro" id="IPR000223">
    <property type="entry name" value="Pept_S26A_signal_pept_1"/>
</dbReference>
<dbReference type="Proteomes" id="UP001597073">
    <property type="component" value="Unassembled WGS sequence"/>
</dbReference>
<dbReference type="Pfam" id="PF10502">
    <property type="entry name" value="Peptidase_S26"/>
    <property type="match status" value="1"/>
</dbReference>
<organism evidence="5 6">
    <name type="scientific">Mucilaginibacter lutimaris</name>
    <dbReference type="NCBI Taxonomy" id="931629"/>
    <lineage>
        <taxon>Bacteria</taxon>
        <taxon>Pseudomonadati</taxon>
        <taxon>Bacteroidota</taxon>
        <taxon>Sphingobacteriia</taxon>
        <taxon>Sphingobacteriales</taxon>
        <taxon>Sphingobacteriaceae</taxon>
        <taxon>Mucilaginibacter</taxon>
    </lineage>
</organism>
<comment type="similarity">
    <text evidence="1 3">Belongs to the peptidase S26 family.</text>
</comment>
<evidence type="ECO:0000313" key="5">
    <source>
        <dbReference type="EMBL" id="MFD0764814.1"/>
    </source>
</evidence>
<reference evidence="6" key="1">
    <citation type="journal article" date="2019" name="Int. J. Syst. Evol. Microbiol.">
        <title>The Global Catalogue of Microorganisms (GCM) 10K type strain sequencing project: providing services to taxonomists for standard genome sequencing and annotation.</title>
        <authorList>
            <consortium name="The Broad Institute Genomics Platform"/>
            <consortium name="The Broad Institute Genome Sequencing Center for Infectious Disease"/>
            <person name="Wu L."/>
            <person name="Ma J."/>
        </authorList>
    </citation>
    <scope>NUCLEOTIDE SEQUENCE [LARGE SCALE GENOMIC DNA]</scope>
    <source>
        <strain evidence="6">CCUG 60742</strain>
    </source>
</reference>
<dbReference type="PRINTS" id="PR00727">
    <property type="entry name" value="LEADERPTASE"/>
</dbReference>
<evidence type="ECO:0000259" key="4">
    <source>
        <dbReference type="Pfam" id="PF10502"/>
    </source>
</evidence>
<comment type="caution">
    <text evidence="5">The sequence shown here is derived from an EMBL/GenBank/DDBJ whole genome shotgun (WGS) entry which is preliminary data.</text>
</comment>
<evidence type="ECO:0000256" key="1">
    <source>
        <dbReference type="ARBA" id="ARBA00009370"/>
    </source>
</evidence>
<gene>
    <name evidence="5" type="primary">lepB</name>
    <name evidence="5" type="ORF">ACFQZI_08105</name>
</gene>